<dbReference type="STRING" id="1149755.A0A2J6R7G2"/>
<organism evidence="4 5">
    <name type="scientific">Hyaloscypha variabilis (strain UAMH 11265 / GT02V1 / F)</name>
    <name type="common">Meliniomyces variabilis</name>
    <dbReference type="NCBI Taxonomy" id="1149755"/>
    <lineage>
        <taxon>Eukaryota</taxon>
        <taxon>Fungi</taxon>
        <taxon>Dikarya</taxon>
        <taxon>Ascomycota</taxon>
        <taxon>Pezizomycotina</taxon>
        <taxon>Leotiomycetes</taxon>
        <taxon>Helotiales</taxon>
        <taxon>Hyaloscyphaceae</taxon>
        <taxon>Hyaloscypha</taxon>
        <taxon>Hyaloscypha variabilis</taxon>
    </lineage>
</organism>
<evidence type="ECO:0000313" key="5">
    <source>
        <dbReference type="Proteomes" id="UP000235786"/>
    </source>
</evidence>
<dbReference type="OrthoDB" id="9984533at2759"/>
<gene>
    <name evidence="4" type="ORF">L207DRAFT_589037</name>
</gene>
<accession>A0A2J6R7G2</accession>
<keyword evidence="2" id="KW-0560">Oxidoreductase</keyword>
<dbReference type="InterPro" id="IPR036291">
    <property type="entry name" value="NAD(P)-bd_dom_sf"/>
</dbReference>
<evidence type="ECO:0000313" key="4">
    <source>
        <dbReference type="EMBL" id="PMD34438.1"/>
    </source>
</evidence>
<dbReference type="GO" id="GO:0016491">
    <property type="term" value="F:oxidoreductase activity"/>
    <property type="evidence" value="ECO:0007669"/>
    <property type="project" value="UniProtKB-KW"/>
</dbReference>
<sequence>MSIKNVAVVGGSGNLGRFVLPVLLKSDLHVTAVIRESSTFKFPEGTTVAKSDFSLESLTKVFQGQDAVISMLPITALAGQGIVIEAAIAAGVKRFLPSEYGSDSTNPAVIAAVLFFDGKKKYLDYLRSKEDVISWTGLVTGPFFDWGLSAGLIGFDLASKTATFIDEGKTRFSTSNTAQVARAFVAVLSHPNETAKKLVFVESFNTTQVEVLAALEKATGEKWNVVHKQSEEIKAAGLRAMSDGELLVGGGNIITAAVLGKDALEDHTNVEGGIWNDRLGLLKENIEEEVARIVKAAAGQV</sequence>
<protein>
    <submittedName>
        <fullName evidence="4">NAD(P)-binding protein</fullName>
    </submittedName>
</protein>
<reference evidence="4 5" key="1">
    <citation type="submission" date="2016-04" db="EMBL/GenBank/DDBJ databases">
        <title>A degradative enzymes factory behind the ericoid mycorrhizal symbiosis.</title>
        <authorList>
            <consortium name="DOE Joint Genome Institute"/>
            <person name="Martino E."/>
            <person name="Morin E."/>
            <person name="Grelet G."/>
            <person name="Kuo A."/>
            <person name="Kohler A."/>
            <person name="Daghino S."/>
            <person name="Barry K."/>
            <person name="Choi C."/>
            <person name="Cichocki N."/>
            <person name="Clum A."/>
            <person name="Copeland A."/>
            <person name="Hainaut M."/>
            <person name="Haridas S."/>
            <person name="Labutti K."/>
            <person name="Lindquist E."/>
            <person name="Lipzen A."/>
            <person name="Khouja H.-R."/>
            <person name="Murat C."/>
            <person name="Ohm R."/>
            <person name="Olson A."/>
            <person name="Spatafora J."/>
            <person name="Veneault-Fourrey C."/>
            <person name="Henrissat B."/>
            <person name="Grigoriev I."/>
            <person name="Martin F."/>
            <person name="Perotto S."/>
        </authorList>
    </citation>
    <scope>NUCLEOTIDE SEQUENCE [LARGE SCALE GENOMIC DNA]</scope>
    <source>
        <strain evidence="4 5">F</strain>
    </source>
</reference>
<dbReference type="PANTHER" id="PTHR47706">
    <property type="entry name" value="NMRA-LIKE FAMILY PROTEIN"/>
    <property type="match status" value="1"/>
</dbReference>
<keyword evidence="5" id="KW-1185">Reference proteome</keyword>
<evidence type="ECO:0000259" key="3">
    <source>
        <dbReference type="Pfam" id="PF05368"/>
    </source>
</evidence>
<dbReference type="Gene3D" id="3.90.25.10">
    <property type="entry name" value="UDP-galactose 4-epimerase, domain 1"/>
    <property type="match status" value="1"/>
</dbReference>
<dbReference type="SUPFAM" id="SSF51735">
    <property type="entry name" value="NAD(P)-binding Rossmann-fold domains"/>
    <property type="match status" value="1"/>
</dbReference>
<dbReference type="InterPro" id="IPR045312">
    <property type="entry name" value="PCBER-like"/>
</dbReference>
<name>A0A2J6R7G2_HYAVF</name>
<keyword evidence="1" id="KW-0521">NADP</keyword>
<evidence type="ECO:0000256" key="2">
    <source>
        <dbReference type="ARBA" id="ARBA00023002"/>
    </source>
</evidence>
<dbReference type="Pfam" id="PF05368">
    <property type="entry name" value="NmrA"/>
    <property type="match status" value="1"/>
</dbReference>
<dbReference type="Proteomes" id="UP000235786">
    <property type="component" value="Unassembled WGS sequence"/>
</dbReference>
<dbReference type="AlphaFoldDB" id="A0A2J6R7G2"/>
<feature type="domain" description="NmrA-like" evidence="3">
    <location>
        <begin position="4"/>
        <end position="233"/>
    </location>
</feature>
<dbReference type="InterPro" id="IPR008030">
    <property type="entry name" value="NmrA-like"/>
</dbReference>
<dbReference type="InterPro" id="IPR051609">
    <property type="entry name" value="NmrA/Isoflavone_reductase-like"/>
</dbReference>
<proteinExistence type="predicted"/>
<dbReference type="CDD" id="cd05259">
    <property type="entry name" value="PCBER_SDR_a"/>
    <property type="match status" value="1"/>
</dbReference>
<dbReference type="PANTHER" id="PTHR47706:SF9">
    <property type="entry name" value="NMRA-LIKE DOMAIN-CONTAINING PROTEIN-RELATED"/>
    <property type="match status" value="1"/>
</dbReference>
<evidence type="ECO:0000256" key="1">
    <source>
        <dbReference type="ARBA" id="ARBA00022857"/>
    </source>
</evidence>
<dbReference type="Gene3D" id="3.40.50.720">
    <property type="entry name" value="NAD(P)-binding Rossmann-like Domain"/>
    <property type="match status" value="1"/>
</dbReference>
<dbReference type="EMBL" id="KZ613954">
    <property type="protein sequence ID" value="PMD34438.1"/>
    <property type="molecule type" value="Genomic_DNA"/>
</dbReference>